<evidence type="ECO:0000313" key="4">
    <source>
        <dbReference type="Proteomes" id="UP000001745"/>
    </source>
</evidence>
<feature type="chain" id="PRO_5002874630" description="DUF7707 domain-containing protein" evidence="1">
    <location>
        <begin position="19"/>
        <end position="200"/>
    </location>
</feature>
<gene>
    <name evidence="3" type="ORF">TSTA_089510</name>
</gene>
<keyword evidence="1" id="KW-0732">Signal</keyword>
<dbReference type="OMA" id="CSAQRNT"/>
<dbReference type="eggNOG" id="ENOG502SSWV">
    <property type="taxonomic scope" value="Eukaryota"/>
</dbReference>
<dbReference type="STRING" id="441959.B8LZG1"/>
<dbReference type="InterPro" id="IPR056124">
    <property type="entry name" value="DUF7707"/>
</dbReference>
<dbReference type="Pfam" id="PF24808">
    <property type="entry name" value="DUF7707"/>
    <property type="match status" value="1"/>
</dbReference>
<evidence type="ECO:0000259" key="2">
    <source>
        <dbReference type="Pfam" id="PF24808"/>
    </source>
</evidence>
<protein>
    <recommendedName>
        <fullName evidence="2">DUF7707 domain-containing protein</fullName>
    </recommendedName>
</protein>
<dbReference type="PANTHER" id="PTHR38118:SF4">
    <property type="match status" value="1"/>
</dbReference>
<dbReference type="EMBL" id="EQ962653">
    <property type="protein sequence ID" value="EED21714.1"/>
    <property type="molecule type" value="Genomic_DNA"/>
</dbReference>
<accession>B8LZG1</accession>
<evidence type="ECO:0000256" key="1">
    <source>
        <dbReference type="SAM" id="SignalP"/>
    </source>
</evidence>
<dbReference type="Proteomes" id="UP000001745">
    <property type="component" value="Unassembled WGS sequence"/>
</dbReference>
<dbReference type="AlphaFoldDB" id="B8LZG1"/>
<keyword evidence="4" id="KW-1185">Reference proteome</keyword>
<dbReference type="PANTHER" id="PTHR38118">
    <property type="entry name" value="ANCHORED CELL WALL PROTEIN 11-RELATED"/>
    <property type="match status" value="1"/>
</dbReference>
<proteinExistence type="predicted"/>
<dbReference type="InParanoid" id="B8LZG1"/>
<dbReference type="GeneID" id="8104918"/>
<feature type="signal peptide" evidence="1">
    <location>
        <begin position="1"/>
        <end position="18"/>
    </location>
</feature>
<dbReference type="PhylomeDB" id="B8LZG1"/>
<reference evidence="4" key="1">
    <citation type="journal article" date="2015" name="Genome Announc.">
        <title>Genome sequence of the AIDS-associated pathogen Penicillium marneffei (ATCC18224) and its near taxonomic relative Talaromyces stipitatus (ATCC10500).</title>
        <authorList>
            <person name="Nierman W.C."/>
            <person name="Fedorova-Abrams N.D."/>
            <person name="Andrianopoulos A."/>
        </authorList>
    </citation>
    <scope>NUCLEOTIDE SEQUENCE [LARGE SCALE GENOMIC DNA]</scope>
    <source>
        <strain evidence="4">ATCC 10500 / CBS 375.48 / QM 6759 / NRRL 1006</strain>
    </source>
</reference>
<dbReference type="OrthoDB" id="2121879at2759"/>
<dbReference type="VEuPathDB" id="FungiDB:TSTA_089510"/>
<organism evidence="3 4">
    <name type="scientific">Talaromyces stipitatus (strain ATCC 10500 / CBS 375.48 / QM 6759 / NRRL 1006)</name>
    <name type="common">Penicillium stipitatum</name>
    <dbReference type="NCBI Taxonomy" id="441959"/>
    <lineage>
        <taxon>Eukaryota</taxon>
        <taxon>Fungi</taxon>
        <taxon>Dikarya</taxon>
        <taxon>Ascomycota</taxon>
        <taxon>Pezizomycotina</taxon>
        <taxon>Eurotiomycetes</taxon>
        <taxon>Eurotiomycetidae</taxon>
        <taxon>Eurotiales</taxon>
        <taxon>Trichocomaceae</taxon>
        <taxon>Talaromyces</taxon>
        <taxon>Talaromyces sect. Talaromyces</taxon>
    </lineage>
</organism>
<evidence type="ECO:0000313" key="3">
    <source>
        <dbReference type="EMBL" id="EED21714.1"/>
    </source>
</evidence>
<feature type="domain" description="DUF7707" evidence="2">
    <location>
        <begin position="28"/>
        <end position="122"/>
    </location>
</feature>
<dbReference type="RefSeq" id="XP_002478677.1">
    <property type="nucleotide sequence ID" value="XM_002478632.1"/>
</dbReference>
<sequence>MRSSAVLILAAFVAETTAYYNFTFPTGFNLGEVSSTILGQWCQGERNTCPQVCGGSASANDCDSTTLNFDCTCSNGTTPDLNPYENTIPFYVCQENYKQCIQNNPNDLDAQKQCKANATCGTIILDAASSTSAAPSTTSAVSTAAATTIATTTSAASATKASGTAASATTSHGVASLQISADHATGFFAAAMLAVFGMMM</sequence>
<dbReference type="HOGENOM" id="CLU_084512_1_0_1"/>
<name>B8LZG1_TALSN</name>